<dbReference type="HOGENOM" id="CLU_036517_1_0_1"/>
<proteinExistence type="predicted"/>
<dbReference type="eggNOG" id="KOG3021">
    <property type="taxonomic scope" value="Eukaryota"/>
</dbReference>
<evidence type="ECO:0000313" key="4">
    <source>
        <dbReference type="Proteomes" id="UP000030651"/>
    </source>
</evidence>
<dbReference type="GO" id="GO:0102193">
    <property type="term" value="F:protein-ribulosamine 3-kinase activity"/>
    <property type="evidence" value="ECO:0007669"/>
    <property type="project" value="UniProtKB-EC"/>
</dbReference>
<dbReference type="GeneID" id="19267599"/>
<gene>
    <name evidence="3" type="ORF">PFICI_02586</name>
</gene>
<protein>
    <recommendedName>
        <fullName evidence="1">protein-ribulosamine 3-kinase</fullName>
        <ecNumber evidence="1">2.7.1.172</ecNumber>
    </recommendedName>
</protein>
<dbReference type="SUPFAM" id="SSF56112">
    <property type="entry name" value="Protein kinase-like (PK-like)"/>
    <property type="match status" value="1"/>
</dbReference>
<dbReference type="AlphaFoldDB" id="W3XH55"/>
<dbReference type="Gene3D" id="3.90.1200.10">
    <property type="match status" value="1"/>
</dbReference>
<evidence type="ECO:0000313" key="3">
    <source>
        <dbReference type="EMBL" id="ETS84561.1"/>
    </source>
</evidence>
<organism evidence="3 4">
    <name type="scientific">Pestalotiopsis fici (strain W106-1 / CGMCC3.15140)</name>
    <dbReference type="NCBI Taxonomy" id="1229662"/>
    <lineage>
        <taxon>Eukaryota</taxon>
        <taxon>Fungi</taxon>
        <taxon>Dikarya</taxon>
        <taxon>Ascomycota</taxon>
        <taxon>Pezizomycotina</taxon>
        <taxon>Sordariomycetes</taxon>
        <taxon>Xylariomycetidae</taxon>
        <taxon>Amphisphaeriales</taxon>
        <taxon>Sporocadaceae</taxon>
        <taxon>Pestalotiopsis</taxon>
    </lineage>
</organism>
<dbReference type="PANTHER" id="PTHR12149:SF8">
    <property type="entry name" value="PROTEIN-RIBULOSAMINE 3-KINASE"/>
    <property type="match status" value="1"/>
</dbReference>
<dbReference type="OrthoDB" id="5772781at2759"/>
<dbReference type="InterPro" id="IPR016477">
    <property type="entry name" value="Fructo-/Ketosamine-3-kinase"/>
</dbReference>
<dbReference type="KEGG" id="pfy:PFICI_02586"/>
<dbReference type="RefSeq" id="XP_007829358.1">
    <property type="nucleotide sequence ID" value="XM_007831167.1"/>
</dbReference>
<evidence type="ECO:0000256" key="1">
    <source>
        <dbReference type="ARBA" id="ARBA00011961"/>
    </source>
</evidence>
<dbReference type="EMBL" id="KI912110">
    <property type="protein sequence ID" value="ETS84561.1"/>
    <property type="molecule type" value="Genomic_DNA"/>
</dbReference>
<dbReference type="InterPro" id="IPR011009">
    <property type="entry name" value="Kinase-like_dom_sf"/>
</dbReference>
<reference evidence="4" key="1">
    <citation type="journal article" date="2015" name="BMC Genomics">
        <title>Genomic and transcriptomic analysis of the endophytic fungus Pestalotiopsis fici reveals its lifestyle and high potential for synthesis of natural products.</title>
        <authorList>
            <person name="Wang X."/>
            <person name="Zhang X."/>
            <person name="Liu L."/>
            <person name="Xiang M."/>
            <person name="Wang W."/>
            <person name="Sun X."/>
            <person name="Che Y."/>
            <person name="Guo L."/>
            <person name="Liu G."/>
            <person name="Guo L."/>
            <person name="Wang C."/>
            <person name="Yin W.B."/>
            <person name="Stadler M."/>
            <person name="Zhang X."/>
            <person name="Liu X."/>
        </authorList>
    </citation>
    <scope>NUCLEOTIDE SEQUENCE [LARGE SCALE GENOMIC DNA]</scope>
    <source>
        <strain evidence="4">W106-1 / CGMCC3.15140</strain>
    </source>
</reference>
<accession>W3XH55</accession>
<name>W3XH55_PESFW</name>
<keyword evidence="4" id="KW-1185">Reference proteome</keyword>
<dbReference type="OMA" id="CETFRID"/>
<dbReference type="Pfam" id="PF03881">
    <property type="entry name" value="Fructosamin_kin"/>
    <property type="match status" value="1"/>
</dbReference>
<dbReference type="InParanoid" id="W3XH55"/>
<comment type="catalytic activity">
    <reaction evidence="2">
        <text>N(6)-D-ribulosyl-L-lysyl-[protein] + ATP = N(6)-(3-O-phospho-D-ribulosyl)-L-lysyl-[protein] + ADP + H(+)</text>
        <dbReference type="Rhea" id="RHEA:48432"/>
        <dbReference type="Rhea" id="RHEA-COMP:12103"/>
        <dbReference type="Rhea" id="RHEA-COMP:12104"/>
        <dbReference type="ChEBI" id="CHEBI:15378"/>
        <dbReference type="ChEBI" id="CHEBI:30616"/>
        <dbReference type="ChEBI" id="CHEBI:90418"/>
        <dbReference type="ChEBI" id="CHEBI:90420"/>
        <dbReference type="ChEBI" id="CHEBI:456216"/>
        <dbReference type="EC" id="2.7.1.172"/>
    </reaction>
    <physiologicalReaction direction="left-to-right" evidence="2">
        <dbReference type="Rhea" id="RHEA:48433"/>
    </physiologicalReaction>
</comment>
<dbReference type="Proteomes" id="UP000030651">
    <property type="component" value="Unassembled WGS sequence"/>
</dbReference>
<dbReference type="PANTHER" id="PTHR12149">
    <property type="entry name" value="FRUCTOSAMINE 3 KINASE-RELATED PROTEIN"/>
    <property type="match status" value="1"/>
</dbReference>
<sequence length="342" mass="39154">MAKDYLANQLNAKVHDGEVDLDDNIIAQFPKGAVVTSSRGHGASNWNETARIDIELDGDQKSYFLKRTKGQVGGPMLHGEFESMRMIHAVIPAFSPKPLSWGKCTDSNIHYLLFEFHELKKGLPDPHRMSNVVAQLHTRSVEHNTSGKWGFHMTTYNGPIPQDNTWTNTWEENWIRAMRQLFAHERGARGPSDELDQLLPAYFEKVCPRLLRPLETRGRSIQPVLIHGDLWIGNMGTQAGSEDPLMFDSSAFWGHNEYELSYMRPMAQESGGWAEKYIESYHKLIPRSEPQGDWEARHALYATRVVVVDSALYKDKENFRKILIDLVRELVERFPEGYTGKE</sequence>
<evidence type="ECO:0000256" key="2">
    <source>
        <dbReference type="ARBA" id="ARBA00048655"/>
    </source>
</evidence>
<dbReference type="EC" id="2.7.1.172" evidence="1"/>